<comment type="caution">
    <text evidence="1">The sequence shown here is derived from an EMBL/GenBank/DDBJ whole genome shotgun (WGS) entry which is preliminary data.</text>
</comment>
<evidence type="ECO:0000313" key="1">
    <source>
        <dbReference type="EMBL" id="KKL20553.1"/>
    </source>
</evidence>
<reference evidence="1" key="1">
    <citation type="journal article" date="2015" name="Nature">
        <title>Complex archaea that bridge the gap between prokaryotes and eukaryotes.</title>
        <authorList>
            <person name="Spang A."/>
            <person name="Saw J.H."/>
            <person name="Jorgensen S.L."/>
            <person name="Zaremba-Niedzwiedzka K."/>
            <person name="Martijn J."/>
            <person name="Lind A.E."/>
            <person name="van Eijk R."/>
            <person name="Schleper C."/>
            <person name="Guy L."/>
            <person name="Ettema T.J."/>
        </authorList>
    </citation>
    <scope>NUCLEOTIDE SEQUENCE</scope>
</reference>
<sequence length="212" mass="24354">MPAPIIIVLGIVALAPTVLAGAGQFFPPIGEKAKHVSFDIWPNKLPEITELAMMRVRETITEDEYFSRARQEGFNHEVAENYWIISFTLLNAYDYITLWRREKMDENKLDENLAKLALSSDDIENLKVATEYFPGPQDLIRFAVREVYTSDIAKEFGIFQELPPEFVSEGKKIGIQEEQARNHWGAHWVLPSINMGFEMLHRRIIDEGTTAR</sequence>
<proteinExistence type="predicted"/>
<protein>
    <submittedName>
        <fullName evidence="1">Uncharacterized protein</fullName>
    </submittedName>
</protein>
<gene>
    <name evidence="1" type="ORF">LCGC14_2454330</name>
</gene>
<name>A0A0F9E909_9ZZZZ</name>
<dbReference type="EMBL" id="LAZR01038052">
    <property type="protein sequence ID" value="KKL20553.1"/>
    <property type="molecule type" value="Genomic_DNA"/>
</dbReference>
<organism evidence="1">
    <name type="scientific">marine sediment metagenome</name>
    <dbReference type="NCBI Taxonomy" id="412755"/>
    <lineage>
        <taxon>unclassified sequences</taxon>
        <taxon>metagenomes</taxon>
        <taxon>ecological metagenomes</taxon>
    </lineage>
</organism>
<feature type="non-terminal residue" evidence="1">
    <location>
        <position position="212"/>
    </location>
</feature>
<dbReference type="AlphaFoldDB" id="A0A0F9E909"/>
<accession>A0A0F9E909</accession>